<dbReference type="RefSeq" id="WP_106760169.1">
    <property type="nucleotide sequence ID" value="NZ_PXWF02000321.1"/>
</dbReference>
<keyword evidence="3" id="KW-1185">Reference proteome</keyword>
<evidence type="ECO:0000313" key="2">
    <source>
        <dbReference type="EMBL" id="PWF40999.1"/>
    </source>
</evidence>
<gene>
    <name evidence="2" type="ORF">C7C56_025585</name>
</gene>
<proteinExistence type="predicted"/>
<dbReference type="NCBIfam" id="NF047450">
    <property type="entry name" value="post-PEP-CTERM_1"/>
    <property type="match status" value="1"/>
</dbReference>
<reference evidence="2 3" key="1">
    <citation type="submission" date="2018-04" db="EMBL/GenBank/DDBJ databases">
        <title>Massilia violaceinigra sp. nov., a novel purple-pigmented bacterium isolated from Tianshan glacier, Xinjiang, China.</title>
        <authorList>
            <person name="Wang H."/>
        </authorList>
    </citation>
    <scope>NUCLEOTIDE SEQUENCE [LARGE SCALE GENOMIC DNA]</scope>
    <source>
        <strain evidence="2 3">B448-2</strain>
    </source>
</reference>
<dbReference type="AlphaFoldDB" id="A0A2U2HDE5"/>
<feature type="chain" id="PRO_5015526623" evidence="1">
    <location>
        <begin position="38"/>
        <end position="145"/>
    </location>
</feature>
<evidence type="ECO:0000313" key="3">
    <source>
        <dbReference type="Proteomes" id="UP000241421"/>
    </source>
</evidence>
<evidence type="ECO:0000256" key="1">
    <source>
        <dbReference type="SAM" id="SignalP"/>
    </source>
</evidence>
<dbReference type="OrthoDB" id="8755107at2"/>
<dbReference type="EMBL" id="PXWF02000321">
    <property type="protein sequence ID" value="PWF40999.1"/>
    <property type="molecule type" value="Genomic_DNA"/>
</dbReference>
<dbReference type="Proteomes" id="UP000241421">
    <property type="component" value="Unassembled WGS sequence"/>
</dbReference>
<sequence length="145" mass="15059">MTDETNFACGPRARPPTRARAALLAVAAAILIPGVGAAQQPGIVVVRDADTGQLRPPTPGELKKLRAQEKLMLPPASKPVLKKRADGRSQMRLGESAMVYSVVTRGADGKLVVDCLTGREAAEAAAAVTKEPVARAAKGSGHDTK</sequence>
<feature type="signal peptide" evidence="1">
    <location>
        <begin position="1"/>
        <end position="37"/>
    </location>
</feature>
<comment type="caution">
    <text evidence="2">The sequence shown here is derived from an EMBL/GenBank/DDBJ whole genome shotgun (WGS) entry which is preliminary data.</text>
</comment>
<accession>A0A2U2HDE5</accession>
<organism evidence="2 3">
    <name type="scientific">Massilia glaciei</name>
    <dbReference type="NCBI Taxonomy" id="1524097"/>
    <lineage>
        <taxon>Bacteria</taxon>
        <taxon>Pseudomonadati</taxon>
        <taxon>Pseudomonadota</taxon>
        <taxon>Betaproteobacteria</taxon>
        <taxon>Burkholderiales</taxon>
        <taxon>Oxalobacteraceae</taxon>
        <taxon>Telluria group</taxon>
        <taxon>Massilia</taxon>
    </lineage>
</organism>
<name>A0A2U2HDE5_9BURK</name>
<keyword evidence="1" id="KW-0732">Signal</keyword>
<protein>
    <submittedName>
        <fullName evidence="2">Uncharacterized protein</fullName>
    </submittedName>
</protein>